<keyword evidence="1 2" id="KW-0315">Glutamine amidotransferase</keyword>
<comment type="caution">
    <text evidence="2">Lacks conserved residue(s) required for the propagation of feature annotation.</text>
</comment>
<comment type="pathway">
    <text evidence="2">Cell wall biogenesis; peptidoglycan biosynthesis.</text>
</comment>
<dbReference type="PATRIC" id="fig|1423779.3.peg.1285"/>
<dbReference type="PANTHER" id="PTHR21343">
    <property type="entry name" value="DETHIOBIOTIN SYNTHETASE"/>
    <property type="match status" value="1"/>
</dbReference>
<dbReference type="GO" id="GO:0071555">
    <property type="term" value="P:cell wall organization"/>
    <property type="evidence" value="ECO:0007669"/>
    <property type="project" value="UniProtKB-KW"/>
</dbReference>
<dbReference type="EC" id="3.5.1.2" evidence="2"/>
<dbReference type="InterPro" id="IPR033949">
    <property type="entry name" value="CobQ_GATase1"/>
</dbReference>
<keyword evidence="2" id="KW-0436">Ligase</keyword>
<comment type="caution">
    <text evidence="4">The sequence shown here is derived from an EMBL/GenBank/DDBJ whole genome shotgun (WGS) entry which is preliminary data.</text>
</comment>
<dbReference type="GO" id="GO:0004359">
    <property type="term" value="F:glutaminase activity"/>
    <property type="evidence" value="ECO:0007669"/>
    <property type="project" value="UniProtKB-UniRule"/>
</dbReference>
<keyword evidence="2" id="KW-0573">Peptidoglycan synthesis</keyword>
<dbReference type="PROSITE" id="PS51274">
    <property type="entry name" value="GATASE_COBBQ"/>
    <property type="match status" value="1"/>
</dbReference>
<organism evidence="4 5">
    <name type="scientific">Limosilactobacillus oris DSM 4864</name>
    <dbReference type="NCBI Taxonomy" id="1423779"/>
    <lineage>
        <taxon>Bacteria</taxon>
        <taxon>Bacillati</taxon>
        <taxon>Bacillota</taxon>
        <taxon>Bacilli</taxon>
        <taxon>Lactobacillales</taxon>
        <taxon>Lactobacillaceae</taxon>
        <taxon>Limosilactobacillus</taxon>
    </lineage>
</organism>
<dbReference type="Gene3D" id="3.40.50.880">
    <property type="match status" value="1"/>
</dbReference>
<dbReference type="InterPro" id="IPR043702">
    <property type="entry name" value="Lipid_II_synth_GatD"/>
</dbReference>
<keyword evidence="2" id="KW-0133">Cell shape</keyword>
<dbReference type="EC" id="6.3.5.13" evidence="2"/>
<dbReference type="RefSeq" id="WP_003713590.1">
    <property type="nucleotide sequence ID" value="NZ_AZGE01000031.1"/>
</dbReference>
<dbReference type="InterPro" id="IPR011698">
    <property type="entry name" value="GATase_3"/>
</dbReference>
<evidence type="ECO:0000256" key="1">
    <source>
        <dbReference type="ARBA" id="ARBA00022962"/>
    </source>
</evidence>
<keyword evidence="2" id="KW-0378">Hydrolase</keyword>
<comment type="subunit">
    <text evidence="2">Forms a heterodimer with MurT.</text>
</comment>
<dbReference type="GO" id="GO:0009236">
    <property type="term" value="P:cobalamin biosynthetic process"/>
    <property type="evidence" value="ECO:0007669"/>
    <property type="project" value="InterPro"/>
</dbReference>
<feature type="domain" description="CobB/CobQ-like glutamine amidotransferase" evidence="3">
    <location>
        <begin position="8"/>
        <end position="200"/>
    </location>
</feature>
<evidence type="ECO:0000313" key="5">
    <source>
        <dbReference type="Proteomes" id="UP000050973"/>
    </source>
</evidence>
<comment type="catalytic activity">
    <reaction evidence="2">
        <text>beta-D-GlcNAc-(1-&gt;4)-Mur2Ac(oyl-L-Ala-gamma-D-Glu-L-Lys-D-Ala-D-Ala)-di-trans,octa-cis-undecaprenyl diphosphate + L-glutamine + ATP + H2O = beta-D-GlcNAc-(1-&gt;4)-Mur2Ac(oyl-L-Ala-D-isoglutaminyl-L-Lys-D-Ala-D-Ala)-di-trans,octa-cis-undecaprenyl diphosphate + L-glutamate + ADP + phosphate + H(+)</text>
        <dbReference type="Rhea" id="RHEA:57928"/>
        <dbReference type="ChEBI" id="CHEBI:15377"/>
        <dbReference type="ChEBI" id="CHEBI:15378"/>
        <dbReference type="ChEBI" id="CHEBI:29985"/>
        <dbReference type="ChEBI" id="CHEBI:30616"/>
        <dbReference type="ChEBI" id="CHEBI:43474"/>
        <dbReference type="ChEBI" id="CHEBI:58359"/>
        <dbReference type="ChEBI" id="CHEBI:60033"/>
        <dbReference type="ChEBI" id="CHEBI:62233"/>
        <dbReference type="ChEBI" id="CHEBI:456216"/>
        <dbReference type="EC" id="6.3.5.13"/>
    </reaction>
</comment>
<feature type="active site" evidence="2">
    <location>
        <position position="195"/>
    </location>
</feature>
<dbReference type="UniPathway" id="UPA00219"/>
<sequence>MATYQLQLAHLYGNLLNTYGDLGNIMALKYYGSLLDIDVASRVVSVEDDFKAADYDLMVIGAGQKFEQSIALEDIPSKHDELAKYIENNRPLLAVGEGYQLLGQSYIDQHGNKVAGAGLLSHRSELPADQEPIQDDLVVKTKWGLNYHGHENHDLVTYLGKDEQPLGKVIEGVGNNQDDDTEGAIYKNVFCTNMHTVLDRNGDLAKRMLITALANKYPDADLTPQREFKIEPTY</sequence>
<proteinExistence type="inferred from homology"/>
<evidence type="ECO:0000259" key="3">
    <source>
        <dbReference type="Pfam" id="PF07685"/>
    </source>
</evidence>
<comment type="similarity">
    <text evidence="2">Belongs to the CobB/CobQ family. GatD subfamily.</text>
</comment>
<dbReference type="Pfam" id="PF07685">
    <property type="entry name" value="GATase_3"/>
    <property type="match status" value="1"/>
</dbReference>
<dbReference type="HAMAP" id="MF_02213">
    <property type="entry name" value="Lipid_II_synth_GatD"/>
    <property type="match status" value="1"/>
</dbReference>
<evidence type="ECO:0000313" key="4">
    <source>
        <dbReference type="EMBL" id="KRM14366.1"/>
    </source>
</evidence>
<dbReference type="SUPFAM" id="SSF52317">
    <property type="entry name" value="Class I glutamine amidotransferase-like"/>
    <property type="match status" value="1"/>
</dbReference>
<gene>
    <name evidence="2" type="primary">gatD</name>
    <name evidence="4" type="ORF">FC49_GL001250</name>
</gene>
<dbReference type="AlphaFoldDB" id="A0A0R1W8W2"/>
<dbReference type="GO" id="GO:0009252">
    <property type="term" value="P:peptidoglycan biosynthetic process"/>
    <property type="evidence" value="ECO:0007669"/>
    <property type="project" value="UniProtKB-UniRule"/>
</dbReference>
<keyword evidence="2" id="KW-0961">Cell wall biogenesis/degradation</keyword>
<dbReference type="InterPro" id="IPR029062">
    <property type="entry name" value="Class_I_gatase-like"/>
</dbReference>
<reference evidence="4 5" key="1">
    <citation type="journal article" date="2015" name="Genome Announc.">
        <title>Expanding the biotechnology potential of lactobacilli through comparative genomics of 213 strains and associated genera.</title>
        <authorList>
            <person name="Sun Z."/>
            <person name="Harris H.M."/>
            <person name="McCann A."/>
            <person name="Guo C."/>
            <person name="Argimon S."/>
            <person name="Zhang W."/>
            <person name="Yang X."/>
            <person name="Jeffery I.B."/>
            <person name="Cooney J.C."/>
            <person name="Kagawa T.F."/>
            <person name="Liu W."/>
            <person name="Song Y."/>
            <person name="Salvetti E."/>
            <person name="Wrobel A."/>
            <person name="Rasinkangas P."/>
            <person name="Parkhill J."/>
            <person name="Rea M.C."/>
            <person name="O'Sullivan O."/>
            <person name="Ritari J."/>
            <person name="Douillard F.P."/>
            <person name="Paul Ross R."/>
            <person name="Yang R."/>
            <person name="Briner A.E."/>
            <person name="Felis G.E."/>
            <person name="de Vos W.M."/>
            <person name="Barrangou R."/>
            <person name="Klaenhammer T.R."/>
            <person name="Caufield P.W."/>
            <person name="Cui Y."/>
            <person name="Zhang H."/>
            <person name="O'Toole P.W."/>
        </authorList>
    </citation>
    <scope>NUCLEOTIDE SEQUENCE [LARGE SCALE GENOMIC DNA]</scope>
    <source>
        <strain evidence="4 5">DSM 4864</strain>
    </source>
</reference>
<comment type="function">
    <text evidence="2">The lipid II isoglutaminyl synthase complex catalyzes the formation of alpha-D-isoglutamine in the cell wall lipid II stem peptide. The GatD subunit catalyzes the hydrolysis of glutamine to glutamate and ammonia. The resulting ammonia molecule is channeled to the active site of MurT.</text>
</comment>
<dbReference type="CDD" id="cd01750">
    <property type="entry name" value="GATase1_CobQ"/>
    <property type="match status" value="1"/>
</dbReference>
<dbReference type="EMBL" id="AZGE01000031">
    <property type="protein sequence ID" value="KRM14366.1"/>
    <property type="molecule type" value="Genomic_DNA"/>
</dbReference>
<name>A0A0R1W8W2_9LACO</name>
<evidence type="ECO:0000256" key="2">
    <source>
        <dbReference type="HAMAP-Rule" id="MF_02213"/>
    </source>
</evidence>
<comment type="catalytic activity">
    <reaction evidence="2">
        <text>L-glutamine + H2O = L-glutamate + NH4(+)</text>
        <dbReference type="Rhea" id="RHEA:15889"/>
        <dbReference type="ChEBI" id="CHEBI:15377"/>
        <dbReference type="ChEBI" id="CHEBI:28938"/>
        <dbReference type="ChEBI" id="CHEBI:29985"/>
        <dbReference type="ChEBI" id="CHEBI:58359"/>
        <dbReference type="EC" id="3.5.1.2"/>
    </reaction>
</comment>
<accession>A0A0R1W8W2</accession>
<dbReference type="Proteomes" id="UP000050973">
    <property type="component" value="Unassembled WGS sequence"/>
</dbReference>
<dbReference type="GO" id="GO:0008360">
    <property type="term" value="P:regulation of cell shape"/>
    <property type="evidence" value="ECO:0007669"/>
    <property type="project" value="UniProtKB-KW"/>
</dbReference>
<dbReference type="GO" id="GO:0140282">
    <property type="term" value="F:carbon-nitrogen ligase activity on lipid II"/>
    <property type="evidence" value="ECO:0007669"/>
    <property type="project" value="UniProtKB-UniRule"/>
</dbReference>
<dbReference type="PANTHER" id="PTHR21343:SF9">
    <property type="entry name" value="LIPID II ISOGLUTAMINYL SYNTHASE (GLUTAMINE-HYDROLYZING) SUBUNIT GATD"/>
    <property type="match status" value="1"/>
</dbReference>
<protein>
    <recommendedName>
        <fullName evidence="2">Lipid II isoglutaminyl synthase (glutamine-hydrolyzing) subunit GatD</fullName>
        <ecNumber evidence="2">6.3.5.13</ecNumber>
    </recommendedName>
    <alternativeName>
        <fullName evidence="2">Lipid II isoglutaminyl synthase glutaminase subunit</fullName>
        <ecNumber evidence="2">3.5.1.2</ecNumber>
    </alternativeName>
</protein>